<keyword evidence="5" id="KW-1185">Reference proteome</keyword>
<evidence type="ECO:0000256" key="1">
    <source>
        <dbReference type="SAM" id="MobiDB-lite"/>
    </source>
</evidence>
<evidence type="ECO:0000313" key="5">
    <source>
        <dbReference type="Proteomes" id="UP001595823"/>
    </source>
</evidence>
<evidence type="ECO:0000259" key="3">
    <source>
        <dbReference type="SMART" id="SM00278"/>
    </source>
</evidence>
<dbReference type="Gene3D" id="1.10.150.320">
    <property type="entry name" value="Photosystem II 12 kDa extrinsic protein"/>
    <property type="match status" value="1"/>
</dbReference>
<dbReference type="InterPro" id="IPR003583">
    <property type="entry name" value="Hlx-hairpin-Hlx_DNA-bd_motif"/>
</dbReference>
<dbReference type="Proteomes" id="UP001595823">
    <property type="component" value="Unassembled WGS sequence"/>
</dbReference>
<feature type="compositionally biased region" description="Acidic residues" evidence="1">
    <location>
        <begin position="181"/>
        <end position="200"/>
    </location>
</feature>
<feature type="transmembrane region" description="Helical" evidence="2">
    <location>
        <begin position="74"/>
        <end position="95"/>
    </location>
</feature>
<dbReference type="Gene3D" id="3.10.560.10">
    <property type="entry name" value="Outer membrane lipoprotein wza domain like"/>
    <property type="match status" value="1"/>
</dbReference>
<protein>
    <submittedName>
        <fullName evidence="4">Helix-hairpin-helix domain-containing protein</fullName>
    </submittedName>
</protein>
<reference evidence="5" key="1">
    <citation type="journal article" date="2019" name="Int. J. Syst. Evol. Microbiol.">
        <title>The Global Catalogue of Microorganisms (GCM) 10K type strain sequencing project: providing services to taxonomists for standard genome sequencing and annotation.</title>
        <authorList>
            <consortium name="The Broad Institute Genomics Platform"/>
            <consortium name="The Broad Institute Genome Sequencing Center for Infectious Disease"/>
            <person name="Wu L."/>
            <person name="Ma J."/>
        </authorList>
    </citation>
    <scope>NUCLEOTIDE SEQUENCE [LARGE SCALE GENOMIC DNA]</scope>
    <source>
        <strain evidence="5">IBRC-M 10908</strain>
    </source>
</reference>
<keyword evidence="2" id="KW-0472">Membrane</keyword>
<dbReference type="SMART" id="SM00278">
    <property type="entry name" value="HhH1"/>
    <property type="match status" value="2"/>
</dbReference>
<dbReference type="Pfam" id="PF12836">
    <property type="entry name" value="HHH_3"/>
    <property type="match status" value="1"/>
</dbReference>
<sequence length="266" mass="27235">MKKKSYEEETFARLCANVEAVAQNPTEHPGRDECAESVDSASGEPLSRVPIRTRLRERVEKIQGRAGLGHANRWILGSIGAAAIVVGGATAALSWPSSSEEEFAPVDAVAASSASHETGSTTIMVSVAGGVQEPGVVEIEPGARVIDAIKAAGGLSESADVGFMNLARPLDDGDLIAVNEGGDDEVVPPDGGDGEGDDSGDAGGLLNINSADAAQFTELTGIGPVLADRIVAYRNENGSFATVDELTNVSGIGPALLESIRESVAV</sequence>
<accession>A0ABV8TVB7</accession>
<dbReference type="InterPro" id="IPR004509">
    <property type="entry name" value="Competence_ComEA_HhH"/>
</dbReference>
<dbReference type="InterPro" id="IPR010994">
    <property type="entry name" value="RuvA_2-like"/>
</dbReference>
<feature type="region of interest" description="Disordered" evidence="1">
    <location>
        <begin position="23"/>
        <end position="49"/>
    </location>
</feature>
<name>A0ABV8TVB7_9ACTN</name>
<gene>
    <name evidence="4" type="ORF">ACFPET_04855</name>
</gene>
<feature type="region of interest" description="Disordered" evidence="1">
    <location>
        <begin position="180"/>
        <end position="202"/>
    </location>
</feature>
<dbReference type="EMBL" id="JBHSDK010000007">
    <property type="protein sequence ID" value="MFC4334525.1"/>
    <property type="molecule type" value="Genomic_DNA"/>
</dbReference>
<comment type="caution">
    <text evidence="4">The sequence shown here is derived from an EMBL/GenBank/DDBJ whole genome shotgun (WGS) entry which is preliminary data.</text>
</comment>
<evidence type="ECO:0000313" key="4">
    <source>
        <dbReference type="EMBL" id="MFC4334525.1"/>
    </source>
</evidence>
<dbReference type="SUPFAM" id="SSF47781">
    <property type="entry name" value="RuvA domain 2-like"/>
    <property type="match status" value="1"/>
</dbReference>
<dbReference type="NCBIfam" id="TIGR00426">
    <property type="entry name" value="competence protein ComEA helix-hairpin-helix repeat region"/>
    <property type="match status" value="1"/>
</dbReference>
<proteinExistence type="predicted"/>
<feature type="domain" description="Helix-hairpin-helix DNA-binding motif class 1" evidence="3">
    <location>
        <begin position="214"/>
        <end position="233"/>
    </location>
</feature>
<organism evidence="4 5">
    <name type="scientific">Salininema proteolyticum</name>
    <dbReference type="NCBI Taxonomy" id="1607685"/>
    <lineage>
        <taxon>Bacteria</taxon>
        <taxon>Bacillati</taxon>
        <taxon>Actinomycetota</taxon>
        <taxon>Actinomycetes</taxon>
        <taxon>Glycomycetales</taxon>
        <taxon>Glycomycetaceae</taxon>
        <taxon>Salininema</taxon>
    </lineage>
</organism>
<dbReference type="InterPro" id="IPR019554">
    <property type="entry name" value="Soluble_ligand-bd"/>
</dbReference>
<keyword evidence="2" id="KW-0812">Transmembrane</keyword>
<keyword evidence="2" id="KW-1133">Transmembrane helix</keyword>
<dbReference type="RefSeq" id="WP_380618304.1">
    <property type="nucleotide sequence ID" value="NZ_JBHSDK010000007.1"/>
</dbReference>
<dbReference type="InterPro" id="IPR051675">
    <property type="entry name" value="Endo/Exo/Phosphatase_dom_1"/>
</dbReference>
<dbReference type="PANTHER" id="PTHR21180">
    <property type="entry name" value="ENDONUCLEASE/EXONUCLEASE/PHOSPHATASE FAMILY DOMAIN-CONTAINING PROTEIN 1"/>
    <property type="match status" value="1"/>
</dbReference>
<feature type="domain" description="Helix-hairpin-helix DNA-binding motif class 1" evidence="3">
    <location>
        <begin position="244"/>
        <end position="263"/>
    </location>
</feature>
<dbReference type="PANTHER" id="PTHR21180:SF32">
    <property type="entry name" value="ENDONUCLEASE_EXONUCLEASE_PHOSPHATASE FAMILY DOMAIN-CONTAINING PROTEIN 1"/>
    <property type="match status" value="1"/>
</dbReference>
<evidence type="ECO:0000256" key="2">
    <source>
        <dbReference type="SAM" id="Phobius"/>
    </source>
</evidence>
<dbReference type="Pfam" id="PF10531">
    <property type="entry name" value="SLBB"/>
    <property type="match status" value="1"/>
</dbReference>